<reference evidence="2 3" key="1">
    <citation type="journal article" date="2009" name="Science">
        <title>Green evolution and dynamic adaptations revealed by genomes of the marine picoeukaryotes Micromonas.</title>
        <authorList>
            <person name="Worden A.Z."/>
            <person name="Lee J.H."/>
            <person name="Mock T."/>
            <person name="Rouze P."/>
            <person name="Simmons M.P."/>
            <person name="Aerts A.L."/>
            <person name="Allen A.E."/>
            <person name="Cuvelier M.L."/>
            <person name="Derelle E."/>
            <person name="Everett M.V."/>
            <person name="Foulon E."/>
            <person name="Grimwood J."/>
            <person name="Gundlach H."/>
            <person name="Henrissat B."/>
            <person name="Napoli C."/>
            <person name="McDonald S.M."/>
            <person name="Parker M.S."/>
            <person name="Rombauts S."/>
            <person name="Salamov A."/>
            <person name="Von Dassow P."/>
            <person name="Badger J.H."/>
            <person name="Coutinho P.M."/>
            <person name="Demir E."/>
            <person name="Dubchak I."/>
            <person name="Gentemann C."/>
            <person name="Eikrem W."/>
            <person name="Gready J.E."/>
            <person name="John U."/>
            <person name="Lanier W."/>
            <person name="Lindquist E.A."/>
            <person name="Lucas S."/>
            <person name="Mayer K.F."/>
            <person name="Moreau H."/>
            <person name="Not F."/>
            <person name="Otillar R."/>
            <person name="Panaud O."/>
            <person name="Pangilinan J."/>
            <person name="Paulsen I."/>
            <person name="Piegu B."/>
            <person name="Poliakov A."/>
            <person name="Robbens S."/>
            <person name="Schmutz J."/>
            <person name="Toulza E."/>
            <person name="Wyss T."/>
            <person name="Zelensky A."/>
            <person name="Zhou K."/>
            <person name="Armbrust E.V."/>
            <person name="Bhattacharya D."/>
            <person name="Goodenough U.W."/>
            <person name="Van de Peer Y."/>
            <person name="Grigoriev I.V."/>
        </authorList>
    </citation>
    <scope>NUCLEOTIDE SEQUENCE [LARGE SCALE GENOMIC DNA]</scope>
    <source>
        <strain evidence="3">RCC299 / NOUM17</strain>
    </source>
</reference>
<evidence type="ECO:0000313" key="3">
    <source>
        <dbReference type="Proteomes" id="UP000002009"/>
    </source>
</evidence>
<dbReference type="EMBL" id="CP001330">
    <property type="protein sequence ID" value="ACO66042.1"/>
    <property type="molecule type" value="Genomic_DNA"/>
</dbReference>
<evidence type="ECO:0000313" key="2">
    <source>
        <dbReference type="EMBL" id="ACO66042.1"/>
    </source>
</evidence>
<keyword evidence="3" id="KW-1185">Reference proteome</keyword>
<dbReference type="Proteomes" id="UP000002009">
    <property type="component" value="Chromosome 11"/>
</dbReference>
<organism evidence="2 3">
    <name type="scientific">Micromonas commoda (strain RCC299 / NOUM17 / CCMP2709)</name>
    <name type="common">Picoplanktonic green alga</name>
    <dbReference type="NCBI Taxonomy" id="296587"/>
    <lineage>
        <taxon>Eukaryota</taxon>
        <taxon>Viridiplantae</taxon>
        <taxon>Chlorophyta</taxon>
        <taxon>Mamiellophyceae</taxon>
        <taxon>Mamiellales</taxon>
        <taxon>Mamiellaceae</taxon>
        <taxon>Micromonas</taxon>
    </lineage>
</organism>
<dbReference type="InParanoid" id="C1EDE7"/>
<gene>
    <name evidence="2" type="ORF">MICPUN_62244</name>
</gene>
<dbReference type="GeneID" id="8247517"/>
<sequence>MDHDDPADTVASFSEAVMREAMWDMYDADTGAALDNSKAISLNVDAEDTDEVDLALFVDDDDHPGEFEPNSTQVVQLCEFAHPETCAKAVPYVWAPETFDCGESDESNPDAGFVCVDIEAKTDKDGDLAVIAETRAPSPMCVEPDDDGDDTETTDDIVETVVKEDPTVVEDGGEKRRRGLTQARINRRSGNRSRHLRTGRVRGTRTSTRGRRG</sequence>
<feature type="compositionally biased region" description="Basic residues" evidence="1">
    <location>
        <begin position="175"/>
        <end position="213"/>
    </location>
</feature>
<evidence type="ECO:0000256" key="1">
    <source>
        <dbReference type="SAM" id="MobiDB-lite"/>
    </source>
</evidence>
<feature type="region of interest" description="Disordered" evidence="1">
    <location>
        <begin position="163"/>
        <end position="213"/>
    </location>
</feature>
<name>C1EDE7_MICCC</name>
<proteinExistence type="predicted"/>
<protein>
    <submittedName>
        <fullName evidence="2">Uncharacterized protein</fullName>
    </submittedName>
</protein>
<dbReference type="AlphaFoldDB" id="C1EDE7"/>
<dbReference type="KEGG" id="mis:MICPUN_62244"/>
<accession>C1EDE7</accession>
<dbReference type="RefSeq" id="XP_002504784.1">
    <property type="nucleotide sequence ID" value="XM_002504738.1"/>
</dbReference>